<protein>
    <submittedName>
        <fullName evidence="5">Putative pentatricopeptide repeat-containing protein</fullName>
    </submittedName>
</protein>
<dbReference type="PANTHER" id="PTHR24014:SF6">
    <property type="entry name" value="PENTATRICOPEPTIDE REPEAT-CONTAINING PROTEIN 1, MITOCHONDRIAL"/>
    <property type="match status" value="1"/>
</dbReference>
<sequence length="539" mass="59922">MFTLLIGGCGRVGYTKMAFKLYKMMRDRGLNPTPATLTGLFNSCAEGPYPEMGLEKAHKLYEQMKLKSWVPSNLTYHAMIKAFGKCGDLDMAFRVMDEMADAKHAITSETFAFLLMACISDKEAGFALGLKVMRTMLWKKIRPSVYCYNLFLRTVRECGVGPPELFHELLESSKPRKAKLVDGQKNAAGGSKSVEMLRIEAHLSDGGGAESSNEDPRIDPTVGADGASGQHFRSDEAADGSASSPGEAATSTSLMTLPNLLAPGFKHTGEIVGLGEVREPYHRLLMCGGVKGMMDHFRDMSVHPDAKTMTLLLDCIPNDCKAETELIAEADKFGVKLDIDFFNMLIKRRAFRHDKETAKDVLSIVTARNLHPDVITFGVLALTVHTKKESVEFLKTMQEAGLTVNEETLGTLVCNACFKGNFWFLLDLMEYARRENILVSAAALRAIDKASTRIRRALLQKEKGKEVKFLTPFVESGFREFCLRYEDWLKEVRVDTPRHPWEQYEPENMKKSAIELKAAAIALTTEETQSDAGQGQIVN</sequence>
<evidence type="ECO:0000256" key="2">
    <source>
        <dbReference type="PROSITE-ProRule" id="PRU00708"/>
    </source>
</evidence>
<dbReference type="GO" id="GO:0042780">
    <property type="term" value="P:tRNA 3'-end processing"/>
    <property type="evidence" value="ECO:0007669"/>
    <property type="project" value="TreeGrafter"/>
</dbReference>
<evidence type="ECO:0000313" key="5">
    <source>
        <dbReference type="EMBL" id="JAC34608.1"/>
    </source>
</evidence>
<dbReference type="InterPro" id="IPR002885">
    <property type="entry name" value="PPR_rpt"/>
</dbReference>
<keyword evidence="1" id="KW-0677">Repeat</keyword>
<feature type="region of interest" description="Disordered" evidence="3">
    <location>
        <begin position="204"/>
        <end position="250"/>
    </location>
</feature>
<dbReference type="EMBL" id="GBBM01000810">
    <property type="protein sequence ID" value="JAC34608.1"/>
    <property type="molecule type" value="mRNA"/>
</dbReference>
<dbReference type="Pfam" id="PF13812">
    <property type="entry name" value="PPR_3"/>
    <property type="match status" value="1"/>
</dbReference>
<dbReference type="PROSITE" id="PS51375">
    <property type="entry name" value="PPR"/>
    <property type="match status" value="2"/>
</dbReference>
<accession>A0A023GN86</accession>
<dbReference type="GO" id="GO:0005759">
    <property type="term" value="C:mitochondrial matrix"/>
    <property type="evidence" value="ECO:0007669"/>
    <property type="project" value="TreeGrafter"/>
</dbReference>
<name>A0A023GN86_AMBTT</name>
<dbReference type="AlphaFoldDB" id="A0A023GN86"/>
<proteinExistence type="evidence at transcript level"/>
<evidence type="ECO:0000259" key="4">
    <source>
        <dbReference type="Pfam" id="PF17177"/>
    </source>
</evidence>
<dbReference type="InterPro" id="IPR033443">
    <property type="entry name" value="PROP1-like_PPR_dom"/>
</dbReference>
<dbReference type="Gene3D" id="1.25.40.10">
    <property type="entry name" value="Tetratricopeptide repeat domain"/>
    <property type="match status" value="2"/>
</dbReference>
<feature type="repeat" description="PPR" evidence="2">
    <location>
        <begin position="72"/>
        <end position="106"/>
    </location>
</feature>
<reference evidence="5" key="1">
    <citation type="submission" date="2014-03" db="EMBL/GenBank/DDBJ databases">
        <title>The sialotranscriptome of Amblyomma triste, Amblyomma parvum and Amblyomma cajennense ticks, uncovered by 454-based RNA-seq.</title>
        <authorList>
            <person name="Garcia G.R."/>
            <person name="Gardinassi L.G."/>
            <person name="Ribeiro J.M."/>
            <person name="Anatriello E."/>
            <person name="Ferreira B.R."/>
            <person name="Moreira H.N."/>
            <person name="Mafra C."/>
            <person name="Olegario M.M."/>
            <person name="Szabo P.J."/>
            <person name="Miranda-Santos I.K."/>
            <person name="Maruyama S.R."/>
        </authorList>
    </citation>
    <scope>NUCLEOTIDE SEQUENCE</scope>
    <source>
        <strain evidence="5">Mato Grasso do Sul</strain>
        <tissue evidence="5">Salivary glands</tissue>
    </source>
</reference>
<dbReference type="NCBIfam" id="TIGR00756">
    <property type="entry name" value="PPR"/>
    <property type="match status" value="2"/>
</dbReference>
<evidence type="ECO:0000256" key="1">
    <source>
        <dbReference type="ARBA" id="ARBA00022737"/>
    </source>
</evidence>
<evidence type="ECO:0000256" key="3">
    <source>
        <dbReference type="SAM" id="MobiDB-lite"/>
    </source>
</evidence>
<organism evidence="5">
    <name type="scientific">Amblyomma triste</name>
    <name type="common">Neotropical tick</name>
    <dbReference type="NCBI Taxonomy" id="251400"/>
    <lineage>
        <taxon>Eukaryota</taxon>
        <taxon>Metazoa</taxon>
        <taxon>Ecdysozoa</taxon>
        <taxon>Arthropoda</taxon>
        <taxon>Chelicerata</taxon>
        <taxon>Arachnida</taxon>
        <taxon>Acari</taxon>
        <taxon>Parasitiformes</taxon>
        <taxon>Ixodida</taxon>
        <taxon>Ixodoidea</taxon>
        <taxon>Ixodidae</taxon>
        <taxon>Amblyomminae</taxon>
        <taxon>Amblyomma</taxon>
    </lineage>
</organism>
<feature type="domain" description="PROP1-like PPR" evidence="4">
    <location>
        <begin position="7"/>
        <end position="154"/>
    </location>
</feature>
<dbReference type="Pfam" id="PF17177">
    <property type="entry name" value="PPR_long"/>
    <property type="match status" value="1"/>
</dbReference>
<dbReference type="GO" id="GO:0000049">
    <property type="term" value="F:tRNA binding"/>
    <property type="evidence" value="ECO:0007669"/>
    <property type="project" value="TreeGrafter"/>
</dbReference>
<dbReference type="InterPro" id="IPR011990">
    <property type="entry name" value="TPR-like_helical_dom_sf"/>
</dbReference>
<feature type="repeat" description="PPR" evidence="2">
    <location>
        <begin position="1"/>
        <end position="32"/>
    </location>
</feature>
<feature type="compositionally biased region" description="Polar residues" evidence="3">
    <location>
        <begin position="241"/>
        <end position="250"/>
    </location>
</feature>
<dbReference type="PANTHER" id="PTHR24014">
    <property type="entry name" value="2-OXOGLUTARATE AND IRON-DEPENDENT OXYGENASE DOMAIN-CONTAINING PROTEIN 2"/>
    <property type="match status" value="1"/>
</dbReference>